<gene>
    <name evidence="2" type="ordered locus">CLL_A1159</name>
</gene>
<dbReference type="AlphaFoldDB" id="B2THL5"/>
<organism evidence="2">
    <name type="scientific">Clostridium botulinum (strain Eklund 17B / Type B)</name>
    <dbReference type="NCBI Taxonomy" id="935198"/>
    <lineage>
        <taxon>Bacteria</taxon>
        <taxon>Bacillati</taxon>
        <taxon>Bacillota</taxon>
        <taxon>Clostridia</taxon>
        <taxon>Eubacteriales</taxon>
        <taxon>Clostridiaceae</taxon>
        <taxon>Clostridium</taxon>
    </lineage>
</organism>
<dbReference type="EMBL" id="CP001056">
    <property type="protein sequence ID" value="ACD24355.1"/>
    <property type="molecule type" value="Genomic_DNA"/>
</dbReference>
<protein>
    <submittedName>
        <fullName evidence="2">Uncharacterized protein</fullName>
    </submittedName>
</protein>
<feature type="transmembrane region" description="Helical" evidence="1">
    <location>
        <begin position="6"/>
        <end position="26"/>
    </location>
</feature>
<accession>B2THL5</accession>
<sequence length="38" mass="4641">MYNHYFFVILMNVEKIVKLIITINFYNNINHRKGRLGL</sequence>
<keyword evidence="1" id="KW-1133">Transmembrane helix</keyword>
<name>B2THL5_CLOBB</name>
<evidence type="ECO:0000256" key="1">
    <source>
        <dbReference type="SAM" id="Phobius"/>
    </source>
</evidence>
<proteinExistence type="predicted"/>
<dbReference type="KEGG" id="cbk:CLL_A1159"/>
<evidence type="ECO:0000313" key="2">
    <source>
        <dbReference type="EMBL" id="ACD24355.1"/>
    </source>
</evidence>
<reference evidence="2" key="2">
    <citation type="submission" date="2009-08" db="EMBL/GenBank/DDBJ databases">
        <authorList>
            <person name="Shrivastava S."/>
            <person name="Brinkac L.M."/>
            <person name="Dodson R.J."/>
            <person name="Harkins D.M."/>
            <person name="Durkin A.S."/>
            <person name="Sutton G."/>
        </authorList>
    </citation>
    <scope>NUCLEOTIDE SEQUENCE</scope>
    <source>
        <strain evidence="2">Eklund 17B</strain>
    </source>
</reference>
<reference evidence="2" key="1">
    <citation type="submission" date="2009-06" db="EMBL/GenBank/DDBJ databases">
        <authorList>
            <consortium name="US DOE Joint Genome Institute (JGI-PGF)"/>
            <person name="Lucas S."/>
            <person name="Copeland A."/>
            <person name="Lapidus A."/>
            <person name="Glavina del Rio T."/>
            <person name="Dalin E."/>
            <person name="Tice H."/>
            <person name="Bruce D."/>
            <person name="Goodwin L."/>
            <person name="Pitluck S."/>
            <person name="Kyrpides N."/>
            <person name="Mavromatis K."/>
            <person name="Ivanova N."/>
            <person name="Saunders E."/>
            <person name="Brettin T."/>
            <person name="Detter J.C."/>
            <person name="Han C."/>
            <person name="Larimer F."/>
            <person name="Land M."/>
            <person name="Hauser L."/>
            <person name="Markowitz V."/>
            <person name="Cheng J.-F."/>
            <person name="Hugenholtz P."/>
            <person name="Woyke T."/>
            <person name="Wu D."/>
            <person name="Gronow S."/>
            <person name="Klenk H.-P."/>
            <person name="Eisen J.A."/>
        </authorList>
    </citation>
    <scope>NUCLEOTIDE SEQUENCE</scope>
    <source>
        <strain evidence="2">Eklund 17B</strain>
    </source>
</reference>
<keyword evidence="1" id="KW-0812">Transmembrane</keyword>
<dbReference type="HOGENOM" id="CLU_3326425_0_0_9"/>
<keyword evidence="1" id="KW-0472">Membrane</keyword>